<accession>A0A318UNS5</accession>
<dbReference type="InterPro" id="IPR010559">
    <property type="entry name" value="Sig_transdc_His_kin_internal"/>
</dbReference>
<dbReference type="SUPFAM" id="SSF55874">
    <property type="entry name" value="ATPase domain of HSP90 chaperone/DNA topoisomerase II/histidine kinase"/>
    <property type="match status" value="1"/>
</dbReference>
<dbReference type="RefSeq" id="WP_110826858.1">
    <property type="nucleotide sequence ID" value="NZ_QKLU01000001.1"/>
</dbReference>
<dbReference type="GO" id="GO:0016020">
    <property type="term" value="C:membrane"/>
    <property type="evidence" value="ECO:0007669"/>
    <property type="project" value="InterPro"/>
</dbReference>
<keyword evidence="2" id="KW-1133">Transmembrane helix</keyword>
<dbReference type="InterPro" id="IPR050640">
    <property type="entry name" value="Bact_2-comp_sensor_kinase"/>
</dbReference>
<dbReference type="Gene3D" id="3.30.565.10">
    <property type="entry name" value="Histidine kinase-like ATPase, C-terminal domain"/>
    <property type="match status" value="1"/>
</dbReference>
<dbReference type="InterPro" id="IPR036890">
    <property type="entry name" value="HATPase_C_sf"/>
</dbReference>
<feature type="coiled-coil region" evidence="1">
    <location>
        <begin position="129"/>
        <end position="163"/>
    </location>
</feature>
<feature type="domain" description="Signal transduction histidine kinase internal region" evidence="4">
    <location>
        <begin position="153"/>
        <end position="232"/>
    </location>
</feature>
<dbReference type="InterPro" id="IPR003594">
    <property type="entry name" value="HATPase_dom"/>
</dbReference>
<dbReference type="AlphaFoldDB" id="A0A318UNS5"/>
<feature type="domain" description="Histidine kinase/HSP90-like ATPase" evidence="3">
    <location>
        <begin position="251"/>
        <end position="338"/>
    </location>
</feature>
<name>A0A318UNS5_9SPHI</name>
<dbReference type="GO" id="GO:0000155">
    <property type="term" value="F:phosphorelay sensor kinase activity"/>
    <property type="evidence" value="ECO:0007669"/>
    <property type="project" value="InterPro"/>
</dbReference>
<evidence type="ECO:0000313" key="5">
    <source>
        <dbReference type="EMBL" id="PYF76748.1"/>
    </source>
</evidence>
<gene>
    <name evidence="5" type="ORF">B0O44_101220</name>
</gene>
<feature type="transmembrane region" description="Helical" evidence="2">
    <location>
        <begin position="68"/>
        <end position="87"/>
    </location>
</feature>
<proteinExistence type="predicted"/>
<feature type="transmembrane region" description="Helical" evidence="2">
    <location>
        <begin position="32"/>
        <end position="52"/>
    </location>
</feature>
<dbReference type="PANTHER" id="PTHR34220:SF7">
    <property type="entry name" value="SENSOR HISTIDINE KINASE YPDA"/>
    <property type="match status" value="1"/>
</dbReference>
<keyword evidence="5" id="KW-0808">Transferase</keyword>
<dbReference type="EMBL" id="QKLU01000001">
    <property type="protein sequence ID" value="PYF76748.1"/>
    <property type="molecule type" value="Genomic_DNA"/>
</dbReference>
<comment type="caution">
    <text evidence="5">The sequence shown here is derived from an EMBL/GenBank/DDBJ whole genome shotgun (WGS) entry which is preliminary data.</text>
</comment>
<keyword evidence="1" id="KW-0175">Coiled coil</keyword>
<dbReference type="Pfam" id="PF06580">
    <property type="entry name" value="His_kinase"/>
    <property type="match status" value="1"/>
</dbReference>
<evidence type="ECO:0000313" key="6">
    <source>
        <dbReference type="Proteomes" id="UP000248198"/>
    </source>
</evidence>
<sequence>MHLILKTLLASLFIGLSFGIYLYIVYDPHWQRIATSLISAVTIGALMMACIYQRRHILWISPHQSLKVLMMIVLLCAAALIGTEFTLFSQELLKPDGRYVLLSGGNIYVLNLLIVLVTGIPMYVSEETKESLNTRLMSQQYRLLQLEKQQAEAELELLRAKVNPHFLYNVHNTIAGLIHSNPMKAEKMILLLSSFFRFTLNKASTGFHPIKDELDIVETYLQLQQIRYEKRLNYHIQAAPELLPYPIPSFLLQPLVENAVKHGIEKSAGEGSITLKLHTEDQQLQLIIADSGPDFPDVPGTGHGLSIIISKLNLLYQNNYSLELINKPYKHVRISLPQSN</sequence>
<dbReference type="OrthoDB" id="9809670at2"/>
<organism evidence="5 6">
    <name type="scientific">Pedobacter nutrimenti</name>
    <dbReference type="NCBI Taxonomy" id="1241337"/>
    <lineage>
        <taxon>Bacteria</taxon>
        <taxon>Pseudomonadati</taxon>
        <taxon>Bacteroidota</taxon>
        <taxon>Sphingobacteriia</taxon>
        <taxon>Sphingobacteriales</taxon>
        <taxon>Sphingobacteriaceae</taxon>
        <taxon>Pedobacter</taxon>
    </lineage>
</organism>
<evidence type="ECO:0000256" key="1">
    <source>
        <dbReference type="SAM" id="Coils"/>
    </source>
</evidence>
<protein>
    <submittedName>
        <fullName evidence="5">Histidine kinase</fullName>
    </submittedName>
</protein>
<feature type="transmembrane region" description="Helical" evidence="2">
    <location>
        <begin position="7"/>
        <end position="26"/>
    </location>
</feature>
<keyword evidence="2" id="KW-0472">Membrane</keyword>
<keyword evidence="5" id="KW-0418">Kinase</keyword>
<evidence type="ECO:0000256" key="2">
    <source>
        <dbReference type="SAM" id="Phobius"/>
    </source>
</evidence>
<reference evidence="5 6" key="1">
    <citation type="submission" date="2018-06" db="EMBL/GenBank/DDBJ databases">
        <title>Genomic Encyclopedia of Archaeal and Bacterial Type Strains, Phase II (KMG-II): from individual species to whole genera.</title>
        <authorList>
            <person name="Goeker M."/>
        </authorList>
    </citation>
    <scope>NUCLEOTIDE SEQUENCE [LARGE SCALE GENOMIC DNA]</scope>
    <source>
        <strain evidence="5 6">DSM 27372</strain>
    </source>
</reference>
<keyword evidence="2" id="KW-0812">Transmembrane</keyword>
<keyword evidence="6" id="KW-1185">Reference proteome</keyword>
<dbReference type="Pfam" id="PF02518">
    <property type="entry name" value="HATPase_c"/>
    <property type="match status" value="1"/>
</dbReference>
<feature type="transmembrane region" description="Helical" evidence="2">
    <location>
        <begin position="107"/>
        <end position="125"/>
    </location>
</feature>
<dbReference type="PANTHER" id="PTHR34220">
    <property type="entry name" value="SENSOR HISTIDINE KINASE YPDA"/>
    <property type="match status" value="1"/>
</dbReference>
<evidence type="ECO:0000259" key="3">
    <source>
        <dbReference type="Pfam" id="PF02518"/>
    </source>
</evidence>
<evidence type="ECO:0000259" key="4">
    <source>
        <dbReference type="Pfam" id="PF06580"/>
    </source>
</evidence>
<dbReference type="Proteomes" id="UP000248198">
    <property type="component" value="Unassembled WGS sequence"/>
</dbReference>